<dbReference type="GO" id="GO:0004029">
    <property type="term" value="F:aldehyde dehydrogenase (NAD+) activity"/>
    <property type="evidence" value="ECO:0007669"/>
    <property type="project" value="UniProtKB-EC"/>
</dbReference>
<dbReference type="RefSeq" id="XP_002680976.1">
    <property type="nucleotide sequence ID" value="XM_002680930.1"/>
</dbReference>
<accession>D2V589</accession>
<evidence type="ECO:0000256" key="4">
    <source>
        <dbReference type="ARBA" id="ARBA00023027"/>
    </source>
</evidence>
<evidence type="ECO:0000259" key="8">
    <source>
        <dbReference type="Pfam" id="PF00171"/>
    </source>
</evidence>
<protein>
    <recommendedName>
        <fullName evidence="5">aldehyde dehydrogenase (NAD(+))</fullName>
        <ecNumber evidence="5">1.2.1.3</ecNumber>
    </recommendedName>
</protein>
<keyword evidence="3 7" id="KW-0560">Oxidoreductase</keyword>
<dbReference type="Proteomes" id="UP000006671">
    <property type="component" value="Unassembled WGS sequence"/>
</dbReference>
<dbReference type="PROSITE" id="PS00687">
    <property type="entry name" value="ALDEHYDE_DEHYDR_GLU"/>
    <property type="match status" value="1"/>
</dbReference>
<name>D2V589_NAEGR</name>
<dbReference type="Pfam" id="PF00171">
    <property type="entry name" value="Aldedh"/>
    <property type="match status" value="1"/>
</dbReference>
<evidence type="ECO:0000313" key="10">
    <source>
        <dbReference type="Proteomes" id="UP000006671"/>
    </source>
</evidence>
<dbReference type="InParanoid" id="D2V589"/>
<dbReference type="InterPro" id="IPR015590">
    <property type="entry name" value="Aldehyde_DH_dom"/>
</dbReference>
<dbReference type="AlphaFoldDB" id="D2V589"/>
<dbReference type="FunFam" id="3.40.309.10:FF:000018">
    <property type="entry name" value="Alpha-aminoadipic semialdehyde dehydrogenase"/>
    <property type="match status" value="1"/>
</dbReference>
<organism evidence="10">
    <name type="scientific">Naegleria gruberi</name>
    <name type="common">Amoeba</name>
    <dbReference type="NCBI Taxonomy" id="5762"/>
    <lineage>
        <taxon>Eukaryota</taxon>
        <taxon>Discoba</taxon>
        <taxon>Heterolobosea</taxon>
        <taxon>Tetramitia</taxon>
        <taxon>Eutetramitia</taxon>
        <taxon>Vahlkampfiidae</taxon>
        <taxon>Naegleria</taxon>
    </lineage>
</organism>
<dbReference type="Gene3D" id="3.40.605.10">
    <property type="entry name" value="Aldehyde Dehydrogenase, Chain A, domain 1"/>
    <property type="match status" value="1"/>
</dbReference>
<dbReference type="CDD" id="cd07130">
    <property type="entry name" value="ALDH_F7_AASADH"/>
    <property type="match status" value="1"/>
</dbReference>
<evidence type="ECO:0000256" key="1">
    <source>
        <dbReference type="ARBA" id="ARBA00009986"/>
    </source>
</evidence>
<evidence type="ECO:0000256" key="2">
    <source>
        <dbReference type="ARBA" id="ARBA00011881"/>
    </source>
</evidence>
<dbReference type="OrthoDB" id="310895at2759"/>
<dbReference type="eggNOG" id="KOG2453">
    <property type="taxonomic scope" value="Eukaryota"/>
</dbReference>
<dbReference type="GeneID" id="8861471"/>
<feature type="active site" evidence="6">
    <location>
        <position position="297"/>
    </location>
</feature>
<dbReference type="EC" id="1.2.1.3" evidence="5"/>
<evidence type="ECO:0000256" key="3">
    <source>
        <dbReference type="ARBA" id="ARBA00023002"/>
    </source>
</evidence>
<dbReference type="SUPFAM" id="SSF53720">
    <property type="entry name" value="ALDH-like"/>
    <property type="match status" value="1"/>
</dbReference>
<reference evidence="9 10" key="1">
    <citation type="journal article" date="2010" name="Cell">
        <title>The genome of Naegleria gruberi illuminates early eukaryotic versatility.</title>
        <authorList>
            <person name="Fritz-Laylin L.K."/>
            <person name="Prochnik S.E."/>
            <person name="Ginger M.L."/>
            <person name="Dacks J.B."/>
            <person name="Carpenter M.L."/>
            <person name="Field M.C."/>
            <person name="Kuo A."/>
            <person name="Paredez A."/>
            <person name="Chapman J."/>
            <person name="Pham J."/>
            <person name="Shu S."/>
            <person name="Neupane R."/>
            <person name="Cipriano M."/>
            <person name="Mancuso J."/>
            <person name="Tu H."/>
            <person name="Salamov A."/>
            <person name="Lindquist E."/>
            <person name="Shapiro H."/>
            <person name="Lucas S."/>
            <person name="Grigoriev I.V."/>
            <person name="Cande W.Z."/>
            <person name="Fulton C."/>
            <person name="Rokhsar D.S."/>
            <person name="Dawson S.C."/>
        </authorList>
    </citation>
    <scope>NUCLEOTIDE SEQUENCE [LARGE SCALE GENOMIC DNA]</scope>
    <source>
        <strain evidence="9 10">NEG-M</strain>
    </source>
</reference>
<dbReference type="InterPro" id="IPR029510">
    <property type="entry name" value="Ald_DH_CS_GLU"/>
</dbReference>
<sequence>MQRQIISKKSSSAANSLVKNLISKQVRFSSSKYSFSEYDFLPRLGLVEEGNPGICIGGEWKGSGEVFQSISPSDNRVISTSVGPTITEYEQAMKLTKKAEIEWRNKPAPYRGEIVRQIGVALRENINDLGKLVSLEMGKILPEGVGEVQEFVDICDFATGLSRMINGQVMPSERPNHAMYELWNPIGTVGAITAFNFPVAVYGWNAALALICGNTMVWKGAPTTSLSTIATGKIIQQVLKDNKLDPAICTIMTGGSDIGQAISADKRIGLVSFTGSTQIGKKVREVVDDRWGKSLLELGGNNAIIVCEDADLEIAFRSVLFACVGTAGQRCTTTRRLIIQENVYDQFISKLKKGYSNVKIGDPIKESGFLCGPLHTKNAVQQYKKAIEQAKQQGGKILYGGNVLDRPGNYVEPTIIEIAYDAPVVQHETFVPIVYVMKFKTLDEAIHINNSVEQGLSSSVFTKSQSNMFQWLGPNGSDCGIVNVNIPTNGAEIGGAFGGEKATGGGRESGSDSWKQYMRRSTATVNYGNTLPLAQGIKFD</sequence>
<dbReference type="VEuPathDB" id="AmoebaDB:NAEGRDRAFT_35633"/>
<dbReference type="InterPro" id="IPR016161">
    <property type="entry name" value="Ald_DH/histidinol_DH"/>
</dbReference>
<feature type="domain" description="Aldehyde dehydrogenase" evidence="8">
    <location>
        <begin position="63"/>
        <end position="520"/>
    </location>
</feature>
<evidence type="ECO:0000256" key="5">
    <source>
        <dbReference type="ARBA" id="ARBA00024226"/>
    </source>
</evidence>
<proteinExistence type="inferred from homology"/>
<comment type="subunit">
    <text evidence="2">Homotetramer.</text>
</comment>
<keyword evidence="10" id="KW-1185">Reference proteome</keyword>
<dbReference type="InterPro" id="IPR016162">
    <property type="entry name" value="Ald_DH_N"/>
</dbReference>
<keyword evidence="4" id="KW-0520">NAD</keyword>
<gene>
    <name evidence="9" type="ORF">NAEGRDRAFT_35633</name>
</gene>
<dbReference type="InterPro" id="IPR044638">
    <property type="entry name" value="ALDH7A1-like"/>
</dbReference>
<evidence type="ECO:0000313" key="9">
    <source>
        <dbReference type="EMBL" id="EFC48232.1"/>
    </source>
</evidence>
<dbReference type="PANTHER" id="PTHR43521">
    <property type="entry name" value="ALPHA-AMINOADIPIC SEMIALDEHYDE DEHYDROGENASE"/>
    <property type="match status" value="1"/>
</dbReference>
<evidence type="ECO:0000256" key="6">
    <source>
        <dbReference type="PROSITE-ProRule" id="PRU10007"/>
    </source>
</evidence>
<dbReference type="PANTHER" id="PTHR43521:SF1">
    <property type="entry name" value="ALPHA-AMINOADIPIC SEMIALDEHYDE DEHYDROGENASE"/>
    <property type="match status" value="1"/>
</dbReference>
<comment type="similarity">
    <text evidence="1 7">Belongs to the aldehyde dehydrogenase family.</text>
</comment>
<dbReference type="KEGG" id="ngr:NAEGRDRAFT_35633"/>
<evidence type="ECO:0000256" key="7">
    <source>
        <dbReference type="RuleBase" id="RU003345"/>
    </source>
</evidence>
<dbReference type="OMA" id="DAWKVYM"/>
<dbReference type="Gene3D" id="3.40.309.10">
    <property type="entry name" value="Aldehyde Dehydrogenase, Chain A, domain 2"/>
    <property type="match status" value="1"/>
</dbReference>
<dbReference type="EMBL" id="GG738852">
    <property type="protein sequence ID" value="EFC48232.1"/>
    <property type="molecule type" value="Genomic_DNA"/>
</dbReference>
<dbReference type="InterPro" id="IPR016163">
    <property type="entry name" value="Ald_DH_C"/>
</dbReference>
<dbReference type="STRING" id="5762.D2V589"/>